<keyword evidence="9" id="KW-1185">Reference proteome</keyword>
<evidence type="ECO:0000313" key="8">
    <source>
        <dbReference type="EMBL" id="QGN16452.1"/>
    </source>
</evidence>
<sequence>MFRVTRVLFSQAKNEASAQATKIVSSCPAGTPLKLQIKKSGKEPVALEDHEYPAWLWSVLDEKAQAEKLAADPIKLRKKQLRVANRERIKQNNFLSQM</sequence>
<dbReference type="GO" id="GO:0005840">
    <property type="term" value="C:ribosome"/>
    <property type="evidence" value="ECO:0007669"/>
    <property type="project" value="UniProtKB-KW"/>
</dbReference>
<evidence type="ECO:0000256" key="6">
    <source>
        <dbReference type="ARBA" id="ARBA00033752"/>
    </source>
</evidence>
<dbReference type="EMBL" id="CP015058">
    <property type="protein sequence ID" value="QGN16452.1"/>
    <property type="molecule type" value="Genomic_DNA"/>
</dbReference>
<comment type="similarity">
    <text evidence="6">Belongs to the mitochondrion-specific ribosomal protein mL54 family.</text>
</comment>
<dbReference type="InterPro" id="IPR013870">
    <property type="entry name" value="Ribosomal_mL54"/>
</dbReference>
<evidence type="ECO:0000313" key="9">
    <source>
        <dbReference type="Proteomes" id="UP000422736"/>
    </source>
</evidence>
<accession>A0ABX6EXE3</accession>
<evidence type="ECO:0000256" key="5">
    <source>
        <dbReference type="ARBA" id="ARBA00023274"/>
    </source>
</evidence>
<keyword evidence="2" id="KW-0809">Transit peptide</keyword>
<reference evidence="8 9" key="2">
    <citation type="submission" date="2019-11" db="EMBL/GenBank/DDBJ databases">
        <authorList>
            <person name="Lu H."/>
        </authorList>
    </citation>
    <scope>NUCLEOTIDE SEQUENCE [LARGE SCALE GENOMIC DNA]</scope>
    <source>
        <strain evidence="8 9">FIM1</strain>
    </source>
</reference>
<proteinExistence type="inferred from homology"/>
<dbReference type="PANTHER" id="PTHR28595">
    <property type="entry name" value="39S RIBOSOMAL PROTEIN L54, MITOCHONDRIAL"/>
    <property type="match status" value="1"/>
</dbReference>
<comment type="subcellular location">
    <subcellularLocation>
        <location evidence="1">Mitochondrion</location>
    </subcellularLocation>
</comment>
<keyword evidence="5" id="KW-0687">Ribonucleoprotein</keyword>
<evidence type="ECO:0000256" key="3">
    <source>
        <dbReference type="ARBA" id="ARBA00022980"/>
    </source>
</evidence>
<evidence type="ECO:0000256" key="1">
    <source>
        <dbReference type="ARBA" id="ARBA00004173"/>
    </source>
</evidence>
<reference evidence="8 9" key="1">
    <citation type="submission" date="2016-03" db="EMBL/GenBank/DDBJ databases">
        <title>How can Kluyveromyces marxianus grow so fast - potential evolutionary course in Saccharomyces Complex revealed by comparative genomics.</title>
        <authorList>
            <person name="Mo W."/>
            <person name="Lu W."/>
            <person name="Yang X."/>
            <person name="Qi J."/>
            <person name="Lv H."/>
        </authorList>
    </citation>
    <scope>NUCLEOTIDE SEQUENCE [LARGE SCALE GENOMIC DNA]</scope>
    <source>
        <strain evidence="8 9">FIM1</strain>
    </source>
</reference>
<protein>
    <recommendedName>
        <fullName evidence="7">Large ribosomal subunit protein mL54</fullName>
    </recommendedName>
</protein>
<evidence type="ECO:0000256" key="2">
    <source>
        <dbReference type="ARBA" id="ARBA00022946"/>
    </source>
</evidence>
<organism evidence="8 9">
    <name type="scientific">Kluyveromyces marxianus</name>
    <name type="common">Yeast</name>
    <name type="synonym">Candida kefyr</name>
    <dbReference type="NCBI Taxonomy" id="4911"/>
    <lineage>
        <taxon>Eukaryota</taxon>
        <taxon>Fungi</taxon>
        <taxon>Dikarya</taxon>
        <taxon>Ascomycota</taxon>
        <taxon>Saccharomycotina</taxon>
        <taxon>Saccharomycetes</taxon>
        <taxon>Saccharomycetales</taxon>
        <taxon>Saccharomycetaceae</taxon>
        <taxon>Kluyveromyces</taxon>
    </lineage>
</organism>
<dbReference type="PANTHER" id="PTHR28595:SF1">
    <property type="entry name" value="LARGE RIBOSOMAL SUBUNIT PROTEIN ML54"/>
    <property type="match status" value="1"/>
</dbReference>
<keyword evidence="3 8" id="KW-0689">Ribosomal protein</keyword>
<evidence type="ECO:0000256" key="7">
    <source>
        <dbReference type="ARBA" id="ARBA00035179"/>
    </source>
</evidence>
<evidence type="ECO:0000256" key="4">
    <source>
        <dbReference type="ARBA" id="ARBA00023128"/>
    </source>
</evidence>
<keyword evidence="4" id="KW-0496">Mitochondrion</keyword>
<dbReference type="Pfam" id="PF08561">
    <property type="entry name" value="Ribosomal_L37"/>
    <property type="match status" value="1"/>
</dbReference>
<gene>
    <name evidence="8" type="primary">MRPL37</name>
    <name evidence="8" type="ORF">FIM1_3165</name>
</gene>
<dbReference type="Proteomes" id="UP000422736">
    <property type="component" value="Chromosome 5"/>
</dbReference>
<name>A0ABX6EXE3_KLUMA</name>